<dbReference type="EMBL" id="BPQB01000168">
    <property type="protein sequence ID" value="GJF00578.1"/>
    <property type="molecule type" value="Genomic_DNA"/>
</dbReference>
<accession>A0A9P3GRL0</accession>
<evidence type="ECO:0000313" key="2">
    <source>
        <dbReference type="Proteomes" id="UP000703269"/>
    </source>
</evidence>
<reference evidence="1 2" key="1">
    <citation type="submission" date="2021-08" db="EMBL/GenBank/DDBJ databases">
        <title>Draft Genome Sequence of Phanerochaete sordida strain YK-624.</title>
        <authorList>
            <person name="Mori T."/>
            <person name="Dohra H."/>
            <person name="Suzuki T."/>
            <person name="Kawagishi H."/>
            <person name="Hirai H."/>
        </authorList>
    </citation>
    <scope>NUCLEOTIDE SEQUENCE [LARGE SCALE GENOMIC DNA]</scope>
    <source>
        <strain evidence="1 2">YK-624</strain>
    </source>
</reference>
<gene>
    <name evidence="1" type="ORF">PsYK624_168710</name>
</gene>
<comment type="caution">
    <text evidence="1">The sequence shown here is derived from an EMBL/GenBank/DDBJ whole genome shotgun (WGS) entry which is preliminary data.</text>
</comment>
<keyword evidence="2" id="KW-1185">Reference proteome</keyword>
<dbReference type="AlphaFoldDB" id="A0A9P3GRL0"/>
<evidence type="ECO:0000313" key="1">
    <source>
        <dbReference type="EMBL" id="GJF00578.1"/>
    </source>
</evidence>
<organism evidence="1 2">
    <name type="scientific">Phanerochaete sordida</name>
    <dbReference type="NCBI Taxonomy" id="48140"/>
    <lineage>
        <taxon>Eukaryota</taxon>
        <taxon>Fungi</taxon>
        <taxon>Dikarya</taxon>
        <taxon>Basidiomycota</taxon>
        <taxon>Agaricomycotina</taxon>
        <taxon>Agaricomycetes</taxon>
        <taxon>Polyporales</taxon>
        <taxon>Phanerochaetaceae</taxon>
        <taxon>Phanerochaete</taxon>
    </lineage>
</organism>
<proteinExistence type="predicted"/>
<protein>
    <submittedName>
        <fullName evidence="1">Uncharacterized protein</fullName>
    </submittedName>
</protein>
<dbReference type="Proteomes" id="UP000703269">
    <property type="component" value="Unassembled WGS sequence"/>
</dbReference>
<name>A0A9P3GRL0_9APHY</name>
<sequence length="107" mass="12012">MYYTPPSSFCPPTLSTLSTSSRLSTRHFRGVSRTAVSADAQIFVSIYRWKRWRAHVGGRCLRSAGQPIGAVLVALPRYSGIFAKFSSTSHLRMFAVWALFEKVRPNT</sequence>